<evidence type="ECO:0000256" key="11">
    <source>
        <dbReference type="ARBA" id="ARBA00022842"/>
    </source>
</evidence>
<feature type="site" description="Important for catalysis" evidence="16">
    <location>
        <position position="143"/>
    </location>
</feature>
<dbReference type="Gene3D" id="3.40.718.10">
    <property type="entry name" value="Isopropylmalate Dehydrogenase"/>
    <property type="match status" value="1"/>
</dbReference>
<keyword evidence="14 16" id="KW-0100">Branched-chain amino acid biosynthesis</keyword>
<evidence type="ECO:0000256" key="15">
    <source>
        <dbReference type="ARBA" id="ARBA00023577"/>
    </source>
</evidence>
<evidence type="ECO:0000256" key="3">
    <source>
        <dbReference type="ARBA" id="ARBA00004496"/>
    </source>
</evidence>
<dbReference type="GO" id="GO:0003862">
    <property type="term" value="F:3-isopropylmalate dehydrogenase activity"/>
    <property type="evidence" value="ECO:0007669"/>
    <property type="project" value="UniProtKB-UniRule"/>
</dbReference>
<feature type="binding site" evidence="16">
    <location>
        <position position="253"/>
    </location>
    <ligand>
        <name>Mg(2+)</name>
        <dbReference type="ChEBI" id="CHEBI:18420"/>
    </ligand>
</feature>
<dbReference type="InterPro" id="IPR024084">
    <property type="entry name" value="IsoPropMal-DH-like_dom"/>
</dbReference>
<sequence length="358" mass="37858">MMSEKRIVVIPGDGIGEEITTAAVCILKKAAGKSGIQLHVERHLAGGAAIDAYGLPLPDSTIQAAKKADAILLGAVGGPKWDQVAPEIRAEKAILGLRKELGLYANLRPIRVAEALIEFSPLKPEAISGVDILLVRELNGGIYYGTKNEAAVVNGVEQASDLEIYSTPEVERIVKLACQAAQLRRKQVVSVDKANVLASSRLWRKTAQKTAAQYPDVNLSHLYVDNCAMQLILAPKQFDVIVTNNLFGDILSDEAAVLTGSIGMLPSASLGDGTGLYEPIHGSAPDIAGKGLANPVGTILSAAMLLRYSLGAEEAAAAIEKAVDQVLVQGYRTADLYKPGSTKVSTEEITSLIEKQLG</sequence>
<feature type="binding site" evidence="16">
    <location>
        <position position="225"/>
    </location>
    <ligand>
        <name>Mg(2+)</name>
        <dbReference type="ChEBI" id="CHEBI:18420"/>
    </ligand>
</feature>
<comment type="subcellular location">
    <subcellularLocation>
        <location evidence="3 16">Cytoplasm</location>
    </subcellularLocation>
</comment>
<evidence type="ECO:0000256" key="10">
    <source>
        <dbReference type="ARBA" id="ARBA00022723"/>
    </source>
</evidence>
<comment type="function">
    <text evidence="15 16 17">Catalyzes the oxidation of 3-carboxy-2-hydroxy-4-methylpentanoate (3-isopropylmalate) to 3-carboxy-4-methyl-2-oxopentanoate. The product decarboxylates to 4-methyl-2 oxopentanoate.</text>
</comment>
<evidence type="ECO:0000256" key="7">
    <source>
        <dbReference type="ARBA" id="ARBA00022430"/>
    </source>
</evidence>
<evidence type="ECO:0000256" key="6">
    <source>
        <dbReference type="ARBA" id="ARBA00011738"/>
    </source>
</evidence>
<keyword evidence="12 16" id="KW-0560">Oxidoreductase</keyword>
<proteinExistence type="inferred from homology"/>
<evidence type="ECO:0000256" key="9">
    <source>
        <dbReference type="ARBA" id="ARBA00022605"/>
    </source>
</evidence>
<feature type="binding site" evidence="16">
    <location>
        <begin position="282"/>
        <end position="294"/>
    </location>
    <ligand>
        <name>NAD(+)</name>
        <dbReference type="ChEBI" id="CHEBI:57540"/>
    </ligand>
</feature>
<dbReference type="FunFam" id="3.40.718.10:FF:000028">
    <property type="entry name" value="3-isopropylmalate dehydrogenase"/>
    <property type="match status" value="1"/>
</dbReference>
<evidence type="ECO:0000256" key="4">
    <source>
        <dbReference type="ARBA" id="ARBA00004762"/>
    </source>
</evidence>
<evidence type="ECO:0000259" key="18">
    <source>
        <dbReference type="SMART" id="SM01329"/>
    </source>
</evidence>
<dbReference type="GO" id="GO:0000287">
    <property type="term" value="F:magnesium ion binding"/>
    <property type="evidence" value="ECO:0007669"/>
    <property type="project" value="InterPro"/>
</dbReference>
<dbReference type="STRING" id="1192197.JBW_00552"/>
<dbReference type="PROSITE" id="PS00470">
    <property type="entry name" value="IDH_IMDH"/>
    <property type="match status" value="1"/>
</dbReference>
<comment type="caution">
    <text evidence="16">Lacks conserved residue(s) required for the propagation of feature annotation.</text>
</comment>
<comment type="cofactor">
    <cofactor evidence="2">
        <name>Mn(2+)</name>
        <dbReference type="ChEBI" id="CHEBI:29035"/>
    </cofactor>
</comment>
<evidence type="ECO:0000256" key="17">
    <source>
        <dbReference type="RuleBase" id="RU004445"/>
    </source>
</evidence>
<gene>
    <name evidence="16" type="primary">leuB</name>
    <name evidence="19" type="ORF">JBW_00552</name>
</gene>
<evidence type="ECO:0000256" key="12">
    <source>
        <dbReference type="ARBA" id="ARBA00023002"/>
    </source>
</evidence>
<dbReference type="InterPro" id="IPR004429">
    <property type="entry name" value="Isopropylmalate_DH"/>
</dbReference>
<evidence type="ECO:0000256" key="13">
    <source>
        <dbReference type="ARBA" id="ARBA00023027"/>
    </source>
</evidence>
<dbReference type="EC" id="1.1.1.85" evidence="16"/>
<dbReference type="Proteomes" id="UP000005361">
    <property type="component" value="Chromosome"/>
</dbReference>
<keyword evidence="13 16" id="KW-0520">NAD</keyword>
<comment type="catalytic activity">
    <reaction evidence="1 16 17">
        <text>(2R,3S)-3-isopropylmalate + NAD(+) = 4-methyl-2-oxopentanoate + CO2 + NADH</text>
        <dbReference type="Rhea" id="RHEA:32271"/>
        <dbReference type="ChEBI" id="CHEBI:16526"/>
        <dbReference type="ChEBI" id="CHEBI:17865"/>
        <dbReference type="ChEBI" id="CHEBI:35121"/>
        <dbReference type="ChEBI" id="CHEBI:57540"/>
        <dbReference type="ChEBI" id="CHEBI:57945"/>
        <dbReference type="EC" id="1.1.1.85"/>
    </reaction>
</comment>
<dbReference type="EMBL" id="CP010978">
    <property type="protein sequence ID" value="AJQ25904.1"/>
    <property type="molecule type" value="Genomic_DNA"/>
</dbReference>
<keyword evidence="16" id="KW-0464">Manganese</keyword>
<dbReference type="NCBIfam" id="TIGR00169">
    <property type="entry name" value="leuB"/>
    <property type="match status" value="1"/>
</dbReference>
<dbReference type="SUPFAM" id="SSF53659">
    <property type="entry name" value="Isocitrate/Isopropylmalate dehydrogenase-like"/>
    <property type="match status" value="1"/>
</dbReference>
<feature type="binding site" evidence="16">
    <location>
        <position position="98"/>
    </location>
    <ligand>
        <name>substrate</name>
    </ligand>
</feature>
<dbReference type="HOGENOM" id="CLU_031953_0_3_9"/>
<keyword evidence="7 16" id="KW-0432">Leucine biosynthesis</keyword>
<organism evidence="19 20">
    <name type="scientific">Pelosinus fermentans JBW45</name>
    <dbReference type="NCBI Taxonomy" id="1192197"/>
    <lineage>
        <taxon>Bacteria</taxon>
        <taxon>Bacillati</taxon>
        <taxon>Bacillota</taxon>
        <taxon>Negativicutes</taxon>
        <taxon>Selenomonadales</taxon>
        <taxon>Sporomusaceae</taxon>
        <taxon>Pelosinus</taxon>
    </lineage>
</organism>
<keyword evidence="11 16" id="KW-0460">Magnesium</keyword>
<reference evidence="19 20" key="1">
    <citation type="journal article" date="2015" name="Genome Announc.">
        <title>Complete Genome Sequence of Pelosinus fermentans JBW45, a Member of a Remarkably Competitive Group of Negativicutes in the Firmicutes Phylum.</title>
        <authorList>
            <person name="De Leon K.B."/>
            <person name="Utturkar S.M."/>
            <person name="Camilleri L.B."/>
            <person name="Elias D.A."/>
            <person name="Arkin A.P."/>
            <person name="Fields M.W."/>
            <person name="Brown S.D."/>
            <person name="Wall J.D."/>
        </authorList>
    </citation>
    <scope>NUCLEOTIDE SEQUENCE [LARGE SCALE GENOMIC DNA]</scope>
    <source>
        <strain evidence="19 20">JBW45</strain>
    </source>
</reference>
<keyword evidence="9 16" id="KW-0028">Amino-acid biosynthesis</keyword>
<feature type="site" description="Important for catalysis" evidence="16">
    <location>
        <position position="193"/>
    </location>
</feature>
<dbReference type="GO" id="GO:0005829">
    <property type="term" value="C:cytosol"/>
    <property type="evidence" value="ECO:0007669"/>
    <property type="project" value="TreeGrafter"/>
</dbReference>
<keyword evidence="10 16" id="KW-0479">Metal-binding</keyword>
<dbReference type="UniPathway" id="UPA00048">
    <property type="reaction ID" value="UER00072"/>
</dbReference>
<evidence type="ECO:0000256" key="5">
    <source>
        <dbReference type="ARBA" id="ARBA00008319"/>
    </source>
</evidence>
<comment type="subunit">
    <text evidence="6 16 17">Homodimer.</text>
</comment>
<keyword evidence="8 16" id="KW-0963">Cytoplasm</keyword>
<dbReference type="SMART" id="SM01329">
    <property type="entry name" value="Iso_dh"/>
    <property type="match status" value="1"/>
</dbReference>
<comment type="pathway">
    <text evidence="4 16 17">Amino-acid biosynthesis; L-leucine biosynthesis; L-leucine from 3-methyl-2-oxobutanoate: step 3/4.</text>
</comment>
<feature type="domain" description="Isopropylmalate dehydrogenase-like" evidence="18">
    <location>
        <begin position="6"/>
        <end position="353"/>
    </location>
</feature>
<dbReference type="InterPro" id="IPR019818">
    <property type="entry name" value="IsoCit/isopropylmalate_DH_CS"/>
</dbReference>
<dbReference type="GO" id="GO:0009098">
    <property type="term" value="P:L-leucine biosynthetic process"/>
    <property type="evidence" value="ECO:0007669"/>
    <property type="project" value="UniProtKB-UniRule"/>
</dbReference>
<evidence type="ECO:0000256" key="2">
    <source>
        <dbReference type="ARBA" id="ARBA00001936"/>
    </source>
</evidence>
<name>I8TRM8_9FIRM</name>
<feature type="binding site" evidence="16">
    <location>
        <position position="136"/>
    </location>
    <ligand>
        <name>substrate</name>
    </ligand>
</feature>
<dbReference type="KEGG" id="pft:JBW_00552"/>
<reference evidence="20" key="2">
    <citation type="submission" date="2015-02" db="EMBL/GenBank/DDBJ databases">
        <title>Complete Genome Sequence of Pelosinus fermentans JBW45.</title>
        <authorList>
            <person name="De Leon K.B."/>
            <person name="Utturkar S.M."/>
            <person name="Camilleri L.B."/>
            <person name="Arkin A.P."/>
            <person name="Fields M.W."/>
            <person name="Brown S.D."/>
            <person name="Wall J.D."/>
        </authorList>
    </citation>
    <scope>NUCLEOTIDE SEQUENCE [LARGE SCALE GENOMIC DNA]</scope>
    <source>
        <strain evidence="20">JBW45</strain>
    </source>
</reference>
<protein>
    <recommendedName>
        <fullName evidence="16">3-isopropylmalate dehydrogenase</fullName>
        <ecNumber evidence="16">1.1.1.85</ecNumber>
    </recommendedName>
    <alternativeName>
        <fullName evidence="16">3-IPM-DH</fullName>
    </alternativeName>
    <alternativeName>
        <fullName evidence="16">Beta-IPM dehydrogenase</fullName>
        <shortName evidence="16">IMDH</shortName>
    </alternativeName>
</protein>
<evidence type="ECO:0000313" key="20">
    <source>
        <dbReference type="Proteomes" id="UP000005361"/>
    </source>
</evidence>
<evidence type="ECO:0000313" key="19">
    <source>
        <dbReference type="EMBL" id="AJQ25904.1"/>
    </source>
</evidence>
<evidence type="ECO:0000256" key="1">
    <source>
        <dbReference type="ARBA" id="ARBA00000624"/>
    </source>
</evidence>
<dbReference type="GO" id="GO:0051287">
    <property type="term" value="F:NAD binding"/>
    <property type="evidence" value="ECO:0007669"/>
    <property type="project" value="InterPro"/>
</dbReference>
<dbReference type="HAMAP" id="MF_01033">
    <property type="entry name" value="LeuB_type1"/>
    <property type="match status" value="1"/>
</dbReference>
<feature type="binding site" evidence="16">
    <location>
        <position position="108"/>
    </location>
    <ligand>
        <name>substrate</name>
    </ligand>
</feature>
<dbReference type="AlphaFoldDB" id="I8TRM8"/>
<evidence type="ECO:0000256" key="8">
    <source>
        <dbReference type="ARBA" id="ARBA00022490"/>
    </source>
</evidence>
<feature type="binding site" evidence="16">
    <location>
        <position position="249"/>
    </location>
    <ligand>
        <name>Mg(2+)</name>
        <dbReference type="ChEBI" id="CHEBI:18420"/>
    </ligand>
</feature>
<evidence type="ECO:0000256" key="14">
    <source>
        <dbReference type="ARBA" id="ARBA00023304"/>
    </source>
</evidence>
<dbReference type="Pfam" id="PF00180">
    <property type="entry name" value="Iso_dh"/>
    <property type="match status" value="1"/>
</dbReference>
<feature type="binding site" evidence="16">
    <location>
        <position position="225"/>
    </location>
    <ligand>
        <name>substrate</name>
    </ligand>
</feature>
<comment type="similarity">
    <text evidence="5 16">Belongs to the isocitrate and isopropylmalate dehydrogenases family. LeuB type 1 subfamily.</text>
</comment>
<evidence type="ECO:0000256" key="16">
    <source>
        <dbReference type="HAMAP-Rule" id="MF_01033"/>
    </source>
</evidence>
<comment type="cofactor">
    <cofactor evidence="16 17">
        <name>Mg(2+)</name>
        <dbReference type="ChEBI" id="CHEBI:18420"/>
    </cofactor>
    <cofactor evidence="16 17">
        <name>Mn(2+)</name>
        <dbReference type="ChEBI" id="CHEBI:29035"/>
    </cofactor>
    <text evidence="16 17">Binds 1 Mg(2+) or Mn(2+) ion per subunit.</text>
</comment>
<accession>I8TRM8</accession>
<dbReference type="PANTHER" id="PTHR42979:SF1">
    <property type="entry name" value="3-ISOPROPYLMALATE DEHYDROGENASE"/>
    <property type="match status" value="1"/>
</dbReference>
<dbReference type="PANTHER" id="PTHR42979">
    <property type="entry name" value="3-ISOPROPYLMALATE DEHYDROGENASE"/>
    <property type="match status" value="1"/>
</dbReference>